<name>A0A085MWY0_9BILA</name>
<dbReference type="AlphaFoldDB" id="A0A085MWY0"/>
<accession>A0A085MWY0</accession>
<evidence type="ECO:0000313" key="2">
    <source>
        <dbReference type="EMBL" id="KFD61726.1"/>
    </source>
</evidence>
<proteinExistence type="predicted"/>
<keyword evidence="3" id="KW-1185">Reference proteome</keyword>
<evidence type="ECO:0000313" key="3">
    <source>
        <dbReference type="Proteomes" id="UP000030764"/>
    </source>
</evidence>
<organism evidence="2">
    <name type="scientific">Trichuris suis</name>
    <name type="common">pig whipworm</name>
    <dbReference type="NCBI Taxonomy" id="68888"/>
    <lineage>
        <taxon>Eukaryota</taxon>
        <taxon>Metazoa</taxon>
        <taxon>Ecdysozoa</taxon>
        <taxon>Nematoda</taxon>
        <taxon>Enoplea</taxon>
        <taxon>Dorylaimia</taxon>
        <taxon>Trichinellida</taxon>
        <taxon>Trichuridae</taxon>
        <taxon>Trichuris</taxon>
    </lineage>
</organism>
<sequence length="137" mass="15747">MEDGGHWCTAFSPLKTENSVASGKQAISAQTCEFLEAALACKLIYLLYVSNSCCQEWLANSHAHEVYTCSTRLRYRKTFRLPETFAGASTARFKFVSLIYSIRLTELSKQQNQQQEAFVQFSPETERNQFFHDNELR</sequence>
<protein>
    <submittedName>
        <fullName evidence="2">Uncharacterized protein</fullName>
    </submittedName>
</protein>
<dbReference type="Proteomes" id="UP000030758">
    <property type="component" value="Unassembled WGS sequence"/>
</dbReference>
<dbReference type="EMBL" id="KL363191">
    <property type="protein sequence ID" value="KFD56853.1"/>
    <property type="molecule type" value="Genomic_DNA"/>
</dbReference>
<gene>
    <name evidence="1" type="ORF">M513_02110</name>
    <name evidence="2" type="ORF">M514_02110</name>
</gene>
<dbReference type="EMBL" id="KL367614">
    <property type="protein sequence ID" value="KFD61726.1"/>
    <property type="molecule type" value="Genomic_DNA"/>
</dbReference>
<evidence type="ECO:0000313" key="1">
    <source>
        <dbReference type="EMBL" id="KFD56853.1"/>
    </source>
</evidence>
<dbReference type="Proteomes" id="UP000030764">
    <property type="component" value="Unassembled WGS sequence"/>
</dbReference>
<reference evidence="2 3" key="1">
    <citation type="journal article" date="2014" name="Nat. Genet.">
        <title>Genome and transcriptome of the porcine whipworm Trichuris suis.</title>
        <authorList>
            <person name="Jex A.R."/>
            <person name="Nejsum P."/>
            <person name="Schwarz E.M."/>
            <person name="Hu L."/>
            <person name="Young N.D."/>
            <person name="Hall R.S."/>
            <person name="Korhonen P.K."/>
            <person name="Liao S."/>
            <person name="Thamsborg S."/>
            <person name="Xia J."/>
            <person name="Xu P."/>
            <person name="Wang S."/>
            <person name="Scheerlinck J.P."/>
            <person name="Hofmann A."/>
            <person name="Sternberg P.W."/>
            <person name="Wang J."/>
            <person name="Gasser R.B."/>
        </authorList>
    </citation>
    <scope>NUCLEOTIDE SEQUENCE [LARGE SCALE GENOMIC DNA]</scope>
    <source>
        <strain evidence="2">DCEP-RM93F</strain>
        <strain evidence="1">DCEP-RM93M</strain>
    </source>
</reference>